<dbReference type="Gene3D" id="2.60.40.3770">
    <property type="match status" value="1"/>
</dbReference>
<dbReference type="KEGG" id="cbr:CBG_00216"/>
<gene>
    <name evidence="4" type="ORF">CBG00216</name>
    <name evidence="4" type="ORF">CBG_00216</name>
</gene>
<dbReference type="HOGENOM" id="CLU_464805_0_0_1"/>
<name>A8WMH5_CAEBR</name>
<dbReference type="InterPro" id="IPR043603">
    <property type="entry name" value="Phlebo_G2_C"/>
</dbReference>
<dbReference type="eggNOG" id="KOG0017">
    <property type="taxonomic scope" value="Eukaryota"/>
</dbReference>
<dbReference type="Pfam" id="PF07245">
    <property type="entry name" value="Phlebovirus_G2"/>
    <property type="match status" value="2"/>
</dbReference>
<dbReference type="OMA" id="MATIRCA"/>
<reference evidence="4 5" key="2">
    <citation type="journal article" date="2011" name="PLoS Genet.">
        <title>Caenorhabditis briggsae recombinant inbred line genotypes reveal inter-strain incompatibility and the evolution of recombination.</title>
        <authorList>
            <person name="Ross J.A."/>
            <person name="Koboldt D.C."/>
            <person name="Staisch J.E."/>
            <person name="Chamberlin H.M."/>
            <person name="Gupta B.P."/>
            <person name="Miller R.D."/>
            <person name="Baird S.E."/>
            <person name="Haag E.S."/>
        </authorList>
    </citation>
    <scope>NUCLEOTIDE SEQUENCE [LARGE SCALE GENOMIC DNA]</scope>
    <source>
        <strain evidence="4 5">AF16</strain>
    </source>
</reference>
<evidence type="ECO:0000313" key="4">
    <source>
        <dbReference type="EMBL" id="CAP21680.1"/>
    </source>
</evidence>
<feature type="transmembrane region" description="Helical" evidence="1">
    <location>
        <begin position="540"/>
        <end position="563"/>
    </location>
</feature>
<keyword evidence="1" id="KW-1133">Transmembrane helix</keyword>
<feature type="transmembrane region" description="Helical" evidence="1">
    <location>
        <begin position="101"/>
        <end position="123"/>
    </location>
</feature>
<feature type="domain" description="Phlebovirus glycoprotein G2 C-terminal" evidence="3">
    <location>
        <begin position="413"/>
        <end position="559"/>
    </location>
</feature>
<feature type="domain" description="Phlebovirus glycoprotein G2 fusion" evidence="2">
    <location>
        <begin position="314"/>
        <end position="398"/>
    </location>
</feature>
<dbReference type="GeneID" id="8587300"/>
<evidence type="ECO:0000259" key="2">
    <source>
        <dbReference type="Pfam" id="PF07245"/>
    </source>
</evidence>
<organism evidence="4 5">
    <name type="scientific">Caenorhabditis briggsae</name>
    <dbReference type="NCBI Taxonomy" id="6238"/>
    <lineage>
        <taxon>Eukaryota</taxon>
        <taxon>Metazoa</taxon>
        <taxon>Ecdysozoa</taxon>
        <taxon>Nematoda</taxon>
        <taxon>Chromadorea</taxon>
        <taxon>Rhabditida</taxon>
        <taxon>Rhabditina</taxon>
        <taxon>Rhabditomorpha</taxon>
        <taxon>Rhabditoidea</taxon>
        <taxon>Rhabditidae</taxon>
        <taxon>Peloderinae</taxon>
        <taxon>Caenorhabditis</taxon>
    </lineage>
</organism>
<proteinExistence type="predicted"/>
<keyword evidence="1" id="KW-0812">Transmembrane</keyword>
<reference evidence="4 5" key="1">
    <citation type="journal article" date="2003" name="PLoS Biol.">
        <title>The genome sequence of Caenorhabditis briggsae: a platform for comparative genomics.</title>
        <authorList>
            <person name="Stein L.D."/>
            <person name="Bao Z."/>
            <person name="Blasiar D."/>
            <person name="Blumenthal T."/>
            <person name="Brent M.R."/>
            <person name="Chen N."/>
            <person name="Chinwalla A."/>
            <person name="Clarke L."/>
            <person name="Clee C."/>
            <person name="Coghlan A."/>
            <person name="Coulson A."/>
            <person name="D'Eustachio P."/>
            <person name="Fitch D.H."/>
            <person name="Fulton L.A."/>
            <person name="Fulton R.E."/>
            <person name="Griffiths-Jones S."/>
            <person name="Harris T.W."/>
            <person name="Hillier L.W."/>
            <person name="Kamath R."/>
            <person name="Kuwabara P.E."/>
            <person name="Mardis E.R."/>
            <person name="Marra M.A."/>
            <person name="Miner T.L."/>
            <person name="Minx P."/>
            <person name="Mullikin J.C."/>
            <person name="Plumb R.W."/>
            <person name="Rogers J."/>
            <person name="Schein J.E."/>
            <person name="Sohrmann M."/>
            <person name="Spieth J."/>
            <person name="Stajich J.E."/>
            <person name="Wei C."/>
            <person name="Willey D."/>
            <person name="Wilson R.K."/>
            <person name="Durbin R."/>
            <person name="Waterston R.H."/>
        </authorList>
    </citation>
    <scope>NUCLEOTIDE SEQUENCE [LARGE SCALE GENOMIC DNA]</scope>
    <source>
        <strain evidence="4 5">AF16</strain>
    </source>
</reference>
<keyword evidence="1" id="KW-0472">Membrane</keyword>
<accession>A8WMH5</accession>
<dbReference type="InParanoid" id="A8WMH5"/>
<dbReference type="Gene3D" id="2.60.98.50">
    <property type="match status" value="1"/>
</dbReference>
<dbReference type="EMBL" id="HE601409">
    <property type="protein sequence ID" value="CAP21680.1"/>
    <property type="molecule type" value="Genomic_DNA"/>
</dbReference>
<dbReference type="Pfam" id="PF19019">
    <property type="entry name" value="Phlebo_G2_C"/>
    <property type="match status" value="1"/>
</dbReference>
<evidence type="ECO:0000256" key="1">
    <source>
        <dbReference type="SAM" id="Phobius"/>
    </source>
</evidence>
<dbReference type="InterPro" id="IPR009878">
    <property type="entry name" value="Phlebovirus_G2_fusion"/>
</dbReference>
<dbReference type="Proteomes" id="UP000008549">
    <property type="component" value="Unassembled WGS sequence"/>
</dbReference>
<dbReference type="RefSeq" id="XP_002645301.1">
    <property type="nucleotide sequence ID" value="XM_002645255.1"/>
</dbReference>
<evidence type="ECO:0000313" key="5">
    <source>
        <dbReference type="Proteomes" id="UP000008549"/>
    </source>
</evidence>
<evidence type="ECO:0000259" key="3">
    <source>
        <dbReference type="Pfam" id="PF19019"/>
    </source>
</evidence>
<protein>
    <submittedName>
        <fullName evidence="4">Protein CBG00216</fullName>
    </submittedName>
</protein>
<dbReference type="CTD" id="8587300"/>
<sequence length="587" mass="66072">MTTLRKWKSQENPMTRSCLVRNGIVLRPTRIPYADYSPRKVFSRSLPRQSAMGYTIVRTSPQTMDRHWQPLERTTMDNSASILHRYLLKFFLKKRNQHHEVIIALVCIFLIGITSECTEIASFQAADSVCVFRDGNEMCMLNKVSILNLRPNGSVGCFNDLEGADVLHTVEVKVQAIKSTCQSHSHFYARDYDLHHQYSHRCAGAGSCVSAKCSKTTLQDTIEELSLDSRKSPGFTKCFEGCGCVTCGGCFRCDSSCLFNRVYATTRSNDIYEVFICQREKQLWTSPSVSEAKFGMWISTTEFLTKFQAQMFPLPSLVFPLHRHQSMEQHSSKELFDKSLCTCMGQGTYVDCLCNRISLEDIVKRTLLPRLETDTIIREHEGRVTTSTATTALVNLQLNFANQTISRAAREGACKATSQEVVGCYSCNEGATAKVKCFSDLDDSISVLKCLSSISFLECSKIGVINEVFLYTSSADLSWDCEVSCGNGSSSITMRGQLQDQLRFEKKEYGTDRLQSVIFDSIGTHLANAVTTVFGGLLKWISSISVISLVFLISLVFIIYRVLSRALPFPWRVSPLVRKNKRLEEKM</sequence>
<keyword evidence="5" id="KW-1185">Reference proteome</keyword>
<dbReference type="AlphaFoldDB" id="A8WMH5"/>
<feature type="domain" description="Phlebovirus glycoprotein G2 fusion" evidence="2">
    <location>
        <begin position="117"/>
        <end position="278"/>
    </location>
</feature>